<dbReference type="AlphaFoldDB" id="A0A183G1F7"/>
<accession>A0A183G1F7</accession>
<dbReference type="GO" id="GO:0005768">
    <property type="term" value="C:endosome"/>
    <property type="evidence" value="ECO:0007669"/>
    <property type="project" value="TreeGrafter"/>
</dbReference>
<reference evidence="3" key="2">
    <citation type="submission" date="2019-09" db="UniProtKB">
        <authorList>
            <consortium name="WormBaseParasite"/>
        </authorList>
    </citation>
    <scope>IDENTIFICATION</scope>
</reference>
<name>A0A183G1F7_HELPZ</name>
<dbReference type="PROSITE" id="PS51835">
    <property type="entry name" value="DENN_C9ORF72"/>
    <property type="match status" value="1"/>
</dbReference>
<dbReference type="PANTHER" id="PTHR31855">
    <property type="entry name" value="GUANINE NUCLEOTIDE EXCHANGE C9ORF72"/>
    <property type="match status" value="1"/>
</dbReference>
<organism evidence="2 3">
    <name type="scientific">Heligmosomoides polygyrus</name>
    <name type="common">Parasitic roundworm</name>
    <dbReference type="NCBI Taxonomy" id="6339"/>
    <lineage>
        <taxon>Eukaryota</taxon>
        <taxon>Metazoa</taxon>
        <taxon>Ecdysozoa</taxon>
        <taxon>Nematoda</taxon>
        <taxon>Chromadorea</taxon>
        <taxon>Rhabditida</taxon>
        <taxon>Rhabditina</taxon>
        <taxon>Rhabditomorpha</taxon>
        <taxon>Strongyloidea</taxon>
        <taxon>Heligmosomidae</taxon>
        <taxon>Heligmosomoides</taxon>
    </lineage>
</organism>
<accession>A0A3P7ZHT6</accession>
<dbReference type="Proteomes" id="UP000050761">
    <property type="component" value="Unassembled WGS sequence"/>
</dbReference>
<reference evidence="1 2" key="1">
    <citation type="submission" date="2018-11" db="EMBL/GenBank/DDBJ databases">
        <authorList>
            <consortium name="Pathogen Informatics"/>
        </authorList>
    </citation>
    <scope>NUCLEOTIDE SEQUENCE [LARGE SCALE GENOMIC DNA]</scope>
</reference>
<dbReference type="OrthoDB" id="10252077at2759"/>
<dbReference type="GO" id="GO:0005776">
    <property type="term" value="C:autophagosome"/>
    <property type="evidence" value="ECO:0007669"/>
    <property type="project" value="TreeGrafter"/>
</dbReference>
<dbReference type="InterPro" id="IPR027819">
    <property type="entry name" value="C9orf72"/>
</dbReference>
<dbReference type="EMBL" id="UZAH01028657">
    <property type="protein sequence ID" value="VDP01547.1"/>
    <property type="molecule type" value="Genomic_DNA"/>
</dbReference>
<gene>
    <name evidence="1" type="ORF">HPBE_LOCUS15023</name>
</gene>
<sequence>MSACRGLDCVKTFLRRVDMLPLEESARMGLVNQLMLYVENMARALILHIQHASEPLSSEKSSATKSSRFSLSECRKALDLQSDSWFHAVLARAELLVPDIAEFIYSSS</sequence>
<dbReference type="WBParaSite" id="HPBE_0001502201-mRNA-1">
    <property type="protein sequence ID" value="HPBE_0001502201-mRNA-1"/>
    <property type="gene ID" value="HPBE_0001502201"/>
</dbReference>
<evidence type="ECO:0000313" key="2">
    <source>
        <dbReference type="Proteomes" id="UP000050761"/>
    </source>
</evidence>
<dbReference type="GO" id="GO:0005085">
    <property type="term" value="F:guanyl-nucleotide exchange factor activity"/>
    <property type="evidence" value="ECO:0007669"/>
    <property type="project" value="InterPro"/>
</dbReference>
<dbReference type="GO" id="GO:0006914">
    <property type="term" value="P:autophagy"/>
    <property type="evidence" value="ECO:0007669"/>
    <property type="project" value="TreeGrafter"/>
</dbReference>
<evidence type="ECO:0000313" key="1">
    <source>
        <dbReference type="EMBL" id="VDP01547.1"/>
    </source>
</evidence>
<dbReference type="PANTHER" id="PTHR31855:SF2">
    <property type="entry name" value="GUANINE NUCLEOTIDE EXCHANGE FACTOR C9ORF72"/>
    <property type="match status" value="1"/>
</dbReference>
<evidence type="ECO:0000313" key="3">
    <source>
        <dbReference type="WBParaSite" id="HPBE_0001502201-mRNA-1"/>
    </source>
</evidence>
<protein>
    <submittedName>
        <fullName evidence="3">Exocyst subunit Exo70 family protein</fullName>
    </submittedName>
</protein>
<proteinExistence type="predicted"/>
<keyword evidence="2" id="KW-1185">Reference proteome</keyword>
<dbReference type="GO" id="GO:0006897">
    <property type="term" value="P:endocytosis"/>
    <property type="evidence" value="ECO:0007669"/>
    <property type="project" value="TreeGrafter"/>
</dbReference>